<evidence type="ECO:0000256" key="1">
    <source>
        <dbReference type="ARBA" id="ARBA00022790"/>
    </source>
</evidence>
<organism evidence="3 4">
    <name type="scientific">Candidozyma haemuli</name>
    <dbReference type="NCBI Taxonomy" id="45357"/>
    <lineage>
        <taxon>Eukaryota</taxon>
        <taxon>Fungi</taxon>
        <taxon>Dikarya</taxon>
        <taxon>Ascomycota</taxon>
        <taxon>Saccharomycotina</taxon>
        <taxon>Pichiomycetes</taxon>
        <taxon>Metschnikowiaceae</taxon>
        <taxon>Candidozyma</taxon>
    </lineage>
</organism>
<gene>
    <name evidence="3" type="ORF">CXQ85_001297</name>
</gene>
<dbReference type="RefSeq" id="XP_025339943.1">
    <property type="nucleotide sequence ID" value="XM_025485012.1"/>
</dbReference>
<dbReference type="Proteomes" id="UP000244309">
    <property type="component" value="Unassembled WGS sequence"/>
</dbReference>
<sequence>MVKHEKGLRPRKSVKDSKRFKTNQVTIGNSKIARASTETECPQVALLSKLYIPGKNLQRLNEASKKQLLERLPWLVDPGLPELNFEIHLFLSSIVTNFVCSWYTKLGTDNYDFVAEVYTQLCVIVKDIVTRLTREVEGERFLFVVDDIADILKDHIGATALENGQFRFLHAQKASLEETNRVARSLSDEQIIDEYLATQHAIFDPKTRPSESSQDSRTLYFEVLTHKLLEAIFDTKKENPLSSDIVDKFVVGLVGDFVLNKAFMKMSSPSFIIGTVIGKIAEISTVEPKPQTKSSLVEKAKSTYASIFSLAQVAMVKKEEVMATDENTAGWSVFNSPVFALFNSFAALQKRLPFVFHAIGMVQTIIQSLGPLTSKINTYASSYLLKTVSSSPLLEDRDMAANLKNLRCILFEEQEEKPGPPLSTQEVAEKLYTNFQTILSNLGASSSFFTYDGETEEELQANFANAITRFESQEACNDLNDSSKLNQLLIIRLLDFLVGRLYPELSDKLRCINSRNINYMSVEEIVNLLSESGKYSYREPLESVANWPSSNDEQLSKGINTIELFAFGDFASYLRQKNSFLDLSYHLAKKLAKLTLISVCNENEGREVSFDALLREYSLEQALEGKPENLEQLIIEMIDEDLIVAKIDEQQRTVKFIESLSVRDAYNANRYTLRVLSHGEVHKRSVTEAREFLKYWLDHKVVPAQAELKDVEGF</sequence>
<dbReference type="PANTHER" id="PTHR15350">
    <property type="entry name" value="COP9 SIGNALOSOME COMPLEX SUBUNIT 7/DENDRITIC CELL PROTEIN GA17"/>
    <property type="match status" value="1"/>
</dbReference>
<evidence type="ECO:0000313" key="3">
    <source>
        <dbReference type="EMBL" id="PVH19003.1"/>
    </source>
</evidence>
<keyword evidence="1" id="KW-0736">Signalosome</keyword>
<dbReference type="OrthoDB" id="5582218at2759"/>
<dbReference type="InterPro" id="IPR045237">
    <property type="entry name" value="COPS7/eIF3m"/>
</dbReference>
<dbReference type="STRING" id="45357.A0A2V1AP30"/>
<proteinExistence type="predicted"/>
<dbReference type="VEuPathDB" id="FungiDB:CXQ85_001297"/>
<keyword evidence="4" id="KW-1185">Reference proteome</keyword>
<dbReference type="Pfam" id="PF02194">
    <property type="entry name" value="PXA"/>
    <property type="match status" value="1"/>
</dbReference>
<dbReference type="PANTHER" id="PTHR15350:SF5">
    <property type="entry name" value="COP9 SIGNALOSOME COMPLEX SUBUNIT 7"/>
    <property type="match status" value="1"/>
</dbReference>
<dbReference type="GO" id="GO:0008180">
    <property type="term" value="C:COP9 signalosome"/>
    <property type="evidence" value="ECO:0007669"/>
    <property type="project" value="UniProtKB-KW"/>
</dbReference>
<comment type="caution">
    <text evidence="3">The sequence shown here is derived from an EMBL/GenBank/DDBJ whole genome shotgun (WGS) entry which is preliminary data.</text>
</comment>
<protein>
    <recommendedName>
        <fullName evidence="2">PXA domain-containing protein</fullName>
    </recommendedName>
</protein>
<evidence type="ECO:0000313" key="4">
    <source>
        <dbReference type="Proteomes" id="UP000244309"/>
    </source>
</evidence>
<feature type="domain" description="PXA" evidence="2">
    <location>
        <begin position="81"/>
        <end position="277"/>
    </location>
</feature>
<reference evidence="3 4" key="1">
    <citation type="submission" date="2017-12" db="EMBL/GenBank/DDBJ databases">
        <title>Genome Sequence of a Multidrug-Resistant Candida haemulonii Isolate from a Patient with Chronic Leg Ulcers in Israel.</title>
        <authorList>
            <person name="Chow N.A."/>
            <person name="Gade L."/>
            <person name="Batra D."/>
            <person name="Rowe L.A."/>
            <person name="Ben-Ami R."/>
            <person name="Loparev V.N."/>
            <person name="Litvintseva A.P."/>
        </authorList>
    </citation>
    <scope>NUCLEOTIDE SEQUENCE [LARGE SCALE GENOMIC DNA]</scope>
    <source>
        <strain evidence="3 4">B11899</strain>
    </source>
</reference>
<evidence type="ECO:0000259" key="2">
    <source>
        <dbReference type="Pfam" id="PF02194"/>
    </source>
</evidence>
<dbReference type="GeneID" id="37006628"/>
<name>A0A2V1AP30_9ASCO</name>
<dbReference type="EMBL" id="PKFO01000001">
    <property type="protein sequence ID" value="PVH19003.1"/>
    <property type="molecule type" value="Genomic_DNA"/>
</dbReference>
<dbReference type="InterPro" id="IPR003114">
    <property type="entry name" value="Phox_assoc"/>
</dbReference>
<dbReference type="AlphaFoldDB" id="A0A2V1AP30"/>
<accession>A0A2V1AP30</accession>